<gene>
    <name evidence="11" type="ORF">PBIL07802_LOCUS19310</name>
</gene>
<organism evidence="11">
    <name type="scientific">Palpitomonas bilix</name>
    <dbReference type="NCBI Taxonomy" id="652834"/>
    <lineage>
        <taxon>Eukaryota</taxon>
        <taxon>Eukaryota incertae sedis</taxon>
    </lineage>
</organism>
<dbReference type="InterPro" id="IPR051879">
    <property type="entry name" value="C2H2-ZF_Maturation_Protein"/>
</dbReference>
<comment type="similarity">
    <text evidence="9">Belongs to the ZNF593/BUD20 C2H2-type zinc-finger protein family.</text>
</comment>
<evidence type="ECO:0000256" key="6">
    <source>
        <dbReference type="ARBA" id="ARBA00022771"/>
    </source>
</evidence>
<feature type="region of interest" description="Disordered" evidence="10">
    <location>
        <begin position="1"/>
        <end position="47"/>
    </location>
</feature>
<name>A0A7S3DGQ9_9EUKA</name>
<proteinExistence type="inferred from homology"/>
<feature type="region of interest" description="Disordered" evidence="10">
    <location>
        <begin position="89"/>
        <end position="177"/>
    </location>
</feature>
<dbReference type="FunFam" id="3.30.160.60:FF:000299">
    <property type="entry name" value="Zinc finger protein 593"/>
    <property type="match status" value="1"/>
</dbReference>
<feature type="compositionally biased region" description="Basic and acidic residues" evidence="10">
    <location>
        <begin position="117"/>
        <end position="127"/>
    </location>
</feature>
<evidence type="ECO:0000256" key="7">
    <source>
        <dbReference type="ARBA" id="ARBA00022833"/>
    </source>
</evidence>
<dbReference type="SUPFAM" id="SSF57667">
    <property type="entry name" value="beta-beta-alpha zinc fingers"/>
    <property type="match status" value="1"/>
</dbReference>
<dbReference type="EMBL" id="HBIB01029756">
    <property type="protein sequence ID" value="CAE0257052.1"/>
    <property type="molecule type" value="Transcribed_RNA"/>
</dbReference>
<dbReference type="GO" id="GO:0008270">
    <property type="term" value="F:zinc ion binding"/>
    <property type="evidence" value="ECO:0007669"/>
    <property type="project" value="UniProtKB-KW"/>
</dbReference>
<dbReference type="InterPro" id="IPR036236">
    <property type="entry name" value="Znf_C2H2_sf"/>
</dbReference>
<keyword evidence="6" id="KW-0863">Zinc-finger</keyword>
<keyword evidence="7" id="KW-0862">Zinc</keyword>
<dbReference type="Gene3D" id="3.30.160.60">
    <property type="entry name" value="Classic Zinc Finger"/>
    <property type="match status" value="1"/>
</dbReference>
<evidence type="ECO:0000256" key="9">
    <source>
        <dbReference type="ARBA" id="ARBA00038064"/>
    </source>
</evidence>
<keyword evidence="8" id="KW-0539">Nucleus</keyword>
<dbReference type="GO" id="GO:0005737">
    <property type="term" value="C:cytoplasm"/>
    <property type="evidence" value="ECO:0007669"/>
    <property type="project" value="UniProtKB-SubCell"/>
</dbReference>
<dbReference type="PANTHER" id="PTHR46095">
    <property type="entry name" value="ZINC FINGER PROTEIN 593"/>
    <property type="match status" value="1"/>
</dbReference>
<evidence type="ECO:0000256" key="5">
    <source>
        <dbReference type="ARBA" id="ARBA00022723"/>
    </source>
</evidence>
<evidence type="ECO:0000313" key="11">
    <source>
        <dbReference type="EMBL" id="CAE0257052.1"/>
    </source>
</evidence>
<evidence type="ECO:0000256" key="4">
    <source>
        <dbReference type="ARBA" id="ARBA00022517"/>
    </source>
</evidence>
<dbReference type="GO" id="GO:0005634">
    <property type="term" value="C:nucleus"/>
    <property type="evidence" value="ECO:0007669"/>
    <property type="project" value="UniProtKB-SubCell"/>
</dbReference>
<dbReference type="GO" id="GO:0043021">
    <property type="term" value="F:ribonucleoprotein complex binding"/>
    <property type="evidence" value="ECO:0007669"/>
    <property type="project" value="UniProtKB-ARBA"/>
</dbReference>
<evidence type="ECO:0000256" key="10">
    <source>
        <dbReference type="SAM" id="MobiDB-lite"/>
    </source>
</evidence>
<evidence type="ECO:0000256" key="2">
    <source>
        <dbReference type="ARBA" id="ARBA00004496"/>
    </source>
</evidence>
<dbReference type="PANTHER" id="PTHR46095:SF1">
    <property type="entry name" value="ZINC FINGER PROTEIN 593"/>
    <property type="match status" value="1"/>
</dbReference>
<protein>
    <recommendedName>
        <fullName evidence="12">C2H2-type domain-containing protein</fullName>
    </recommendedName>
</protein>
<feature type="compositionally biased region" description="Basic residues" evidence="10">
    <location>
        <begin position="144"/>
        <end position="154"/>
    </location>
</feature>
<keyword evidence="3" id="KW-0963">Cytoplasm</keyword>
<comment type="subcellular location">
    <subcellularLocation>
        <location evidence="2">Cytoplasm</location>
    </subcellularLocation>
    <subcellularLocation>
        <location evidence="1">Nucleus</location>
    </subcellularLocation>
</comment>
<reference evidence="11" key="1">
    <citation type="submission" date="2021-01" db="EMBL/GenBank/DDBJ databases">
        <authorList>
            <person name="Corre E."/>
            <person name="Pelletier E."/>
            <person name="Niang G."/>
            <person name="Scheremetjew M."/>
            <person name="Finn R."/>
            <person name="Kale V."/>
            <person name="Holt S."/>
            <person name="Cochrane G."/>
            <person name="Meng A."/>
            <person name="Brown T."/>
            <person name="Cohen L."/>
        </authorList>
    </citation>
    <scope>NUCLEOTIDE SEQUENCE</scope>
    <source>
        <strain evidence="11">NIES-2562</strain>
    </source>
</reference>
<evidence type="ECO:0000256" key="1">
    <source>
        <dbReference type="ARBA" id="ARBA00004123"/>
    </source>
</evidence>
<evidence type="ECO:0008006" key="12">
    <source>
        <dbReference type="Google" id="ProtNLM"/>
    </source>
</evidence>
<keyword evidence="5" id="KW-0479">Metal-binding</keyword>
<keyword evidence="4" id="KW-0690">Ribosome biogenesis</keyword>
<accession>A0A7S3DGQ9</accession>
<dbReference type="GO" id="GO:0042254">
    <property type="term" value="P:ribosome biogenesis"/>
    <property type="evidence" value="ECO:0007669"/>
    <property type="project" value="UniProtKB-KW"/>
</dbReference>
<sequence length="177" mass="19849">MKKKHKQGMREKQSQYVDKAREDLQPRKLAKSMTTFDPDLPGGGRYFCPETSRHFETAEALETHKKTKAFKKRLKELKEEPYTHEEAMMAGGMGPIDNGQPFGRGAVGAPPPATVEEALKELKQEKKKEKKRQKLLEKASTSKGIKKKRAKKNITKAGAALKPMQATDVEMGVPTNN</sequence>
<evidence type="ECO:0000256" key="8">
    <source>
        <dbReference type="ARBA" id="ARBA00023242"/>
    </source>
</evidence>
<feature type="compositionally biased region" description="Basic and acidic residues" evidence="10">
    <location>
        <begin position="8"/>
        <end position="26"/>
    </location>
</feature>
<dbReference type="AlphaFoldDB" id="A0A7S3DGQ9"/>
<evidence type="ECO:0000256" key="3">
    <source>
        <dbReference type="ARBA" id="ARBA00022490"/>
    </source>
</evidence>